<dbReference type="InterPro" id="IPR050559">
    <property type="entry name" value="P-Pant_transferase_sf"/>
</dbReference>
<dbReference type="Pfam" id="PF01648">
    <property type="entry name" value="ACPS"/>
    <property type="match status" value="1"/>
</dbReference>
<dbReference type="PANTHER" id="PTHR12215">
    <property type="entry name" value="PHOSPHOPANTETHEINE TRANSFERASE"/>
    <property type="match status" value="1"/>
</dbReference>
<evidence type="ECO:0000313" key="6">
    <source>
        <dbReference type="Proteomes" id="UP000182631"/>
    </source>
</evidence>
<reference evidence="6" key="1">
    <citation type="submission" date="2016-02" db="EMBL/GenBank/DDBJ databases">
        <authorList>
            <person name="liu f."/>
        </authorList>
    </citation>
    <scope>NUCLEOTIDE SEQUENCE [LARGE SCALE GENOMIC DNA]</scope>
</reference>
<evidence type="ECO:0000313" key="5">
    <source>
        <dbReference type="EMBL" id="SAY38413.1"/>
    </source>
</evidence>
<protein>
    <submittedName>
        <fullName evidence="5">Uncharacterized protein</fullName>
    </submittedName>
</protein>
<dbReference type="Gene3D" id="3.90.470.20">
    <property type="entry name" value="4'-phosphopantetheinyl transferase domain"/>
    <property type="match status" value="1"/>
</dbReference>
<keyword evidence="6" id="KW-1185">Reference proteome</keyword>
<dbReference type="Pfam" id="PF22624">
    <property type="entry name" value="AASDHPPT_N"/>
    <property type="match status" value="1"/>
</dbReference>
<dbReference type="GO" id="GO:0019878">
    <property type="term" value="P:lysine biosynthetic process via aminoadipic acid"/>
    <property type="evidence" value="ECO:0007669"/>
    <property type="project" value="TreeGrafter"/>
</dbReference>
<dbReference type="InterPro" id="IPR037143">
    <property type="entry name" value="4-PPantetheinyl_Trfase_dom_sf"/>
</dbReference>
<evidence type="ECO:0000256" key="2">
    <source>
        <dbReference type="ARBA" id="ARBA00022679"/>
    </source>
</evidence>
<organism evidence="5 6">
    <name type="scientific">Candidatus Synechococcus spongiarum</name>
    <dbReference type="NCBI Taxonomy" id="431041"/>
    <lineage>
        <taxon>Bacteria</taxon>
        <taxon>Bacillati</taxon>
        <taxon>Cyanobacteriota</taxon>
        <taxon>Cyanophyceae</taxon>
        <taxon>Synechococcales</taxon>
        <taxon>Synechococcaceae</taxon>
        <taxon>Synechococcus</taxon>
    </lineage>
</organism>
<evidence type="ECO:0000259" key="3">
    <source>
        <dbReference type="Pfam" id="PF01648"/>
    </source>
</evidence>
<sequence>MPWCKPFRRLGRINVHHVDLTMAAQWEAEAVAWLDGSEQRRREQLHTAMQKREFALCRSVLRHLLCCRLGCLNGQLTFGRQSQGKPFAIVKGAAHPVAFNVSHSGQHGLVALAQGGSLGVDVEERRQRVHREGIAARMFAPEERAALSRLPEEQQLFTFYRFWTLREAVGKALGCGLAWAPAAFVLPQTIRCGAASDIVTLNSPPRTRWWVQDMGTACFAAAVSCKYDSSAPVDG</sequence>
<dbReference type="AlphaFoldDB" id="A0A165AES9"/>
<feature type="domain" description="4'-phosphopantetheinyl transferase" evidence="3">
    <location>
        <begin position="117"/>
        <end position="181"/>
    </location>
</feature>
<dbReference type="GO" id="GO:0008897">
    <property type="term" value="F:holo-[acyl-carrier-protein] synthase activity"/>
    <property type="evidence" value="ECO:0007669"/>
    <property type="project" value="InterPro"/>
</dbReference>
<dbReference type="EMBL" id="FITM01000029">
    <property type="protein sequence ID" value="SAY38413.1"/>
    <property type="molecule type" value="Genomic_DNA"/>
</dbReference>
<dbReference type="SUPFAM" id="SSF56214">
    <property type="entry name" value="4'-phosphopantetheinyl transferase"/>
    <property type="match status" value="2"/>
</dbReference>
<dbReference type="InterPro" id="IPR055066">
    <property type="entry name" value="AASDHPPT_N"/>
</dbReference>
<dbReference type="GO" id="GO:0005829">
    <property type="term" value="C:cytosol"/>
    <property type="evidence" value="ECO:0007669"/>
    <property type="project" value="TreeGrafter"/>
</dbReference>
<name>A0A165AES9_9SYNE</name>
<dbReference type="Proteomes" id="UP000182631">
    <property type="component" value="Unassembled WGS sequence"/>
</dbReference>
<accession>A0A165AES9</accession>
<dbReference type="GO" id="GO:0000287">
    <property type="term" value="F:magnesium ion binding"/>
    <property type="evidence" value="ECO:0007669"/>
    <property type="project" value="InterPro"/>
</dbReference>
<gene>
    <name evidence="5" type="ORF">FLM9_271</name>
</gene>
<dbReference type="InterPro" id="IPR008278">
    <property type="entry name" value="4-PPantetheinyl_Trfase_dom"/>
</dbReference>
<evidence type="ECO:0000256" key="1">
    <source>
        <dbReference type="ARBA" id="ARBA00010990"/>
    </source>
</evidence>
<comment type="similarity">
    <text evidence="1">Belongs to the P-Pant transferase superfamily. Gsp/Sfp/HetI/AcpT family.</text>
</comment>
<proteinExistence type="inferred from homology"/>
<dbReference type="PANTHER" id="PTHR12215:SF10">
    <property type="entry name" value="L-AMINOADIPATE-SEMIALDEHYDE DEHYDROGENASE-PHOSPHOPANTETHEINYL TRANSFERASE"/>
    <property type="match status" value="1"/>
</dbReference>
<evidence type="ECO:0000259" key="4">
    <source>
        <dbReference type="Pfam" id="PF22624"/>
    </source>
</evidence>
<keyword evidence="2" id="KW-0808">Transferase</keyword>
<feature type="domain" description="4'-phosphopantetheinyl transferase N-terminal" evidence="4">
    <location>
        <begin position="25"/>
        <end position="111"/>
    </location>
</feature>